<proteinExistence type="predicted"/>
<dbReference type="GeneID" id="59052873"/>
<organism evidence="1 2">
    <name type="scientific">Plasmopara halstedii</name>
    <name type="common">Downy mildew of sunflower</name>
    <dbReference type="NCBI Taxonomy" id="4781"/>
    <lineage>
        <taxon>Eukaryota</taxon>
        <taxon>Sar</taxon>
        <taxon>Stramenopiles</taxon>
        <taxon>Oomycota</taxon>
        <taxon>Peronosporomycetes</taxon>
        <taxon>Peronosporales</taxon>
        <taxon>Peronosporaceae</taxon>
        <taxon>Plasmopara</taxon>
    </lineage>
</organism>
<accession>A0A0P1B2W9</accession>
<keyword evidence="2" id="KW-1185">Reference proteome</keyword>
<reference evidence="2" key="1">
    <citation type="submission" date="2014-09" db="EMBL/GenBank/DDBJ databases">
        <authorList>
            <person name="Sharma Rahul"/>
            <person name="Thines Marco"/>
        </authorList>
    </citation>
    <scope>NUCLEOTIDE SEQUENCE [LARGE SCALE GENOMIC DNA]</scope>
</reference>
<dbReference type="EMBL" id="CCYD01002664">
    <property type="protein sequence ID" value="CEG47700.1"/>
    <property type="molecule type" value="Genomic_DNA"/>
</dbReference>
<dbReference type="AlphaFoldDB" id="A0A0P1B2W9"/>
<evidence type="ECO:0000313" key="2">
    <source>
        <dbReference type="Proteomes" id="UP000054928"/>
    </source>
</evidence>
<dbReference type="RefSeq" id="XP_036263419.1">
    <property type="nucleotide sequence ID" value="XM_036407168.1"/>
</dbReference>
<evidence type="ECO:0000313" key="1">
    <source>
        <dbReference type="EMBL" id="CEG47700.1"/>
    </source>
</evidence>
<dbReference type="Proteomes" id="UP000054928">
    <property type="component" value="Unassembled WGS sequence"/>
</dbReference>
<name>A0A0P1B2W9_PLAHL</name>
<sequence length="61" mass="7048">MLLTYQTECKHSPICVVQRKSYPHFLSHSDGKRVVENESMSQQKCVANAHFAKVDVHFSNR</sequence>
<protein>
    <submittedName>
        <fullName evidence="1">Uncharacterized protein</fullName>
    </submittedName>
</protein>